<organism evidence="17 18">
    <name type="scientific">Camelus dromedarius</name>
    <name type="common">Dromedary</name>
    <name type="synonym">Arabian camel</name>
    <dbReference type="NCBI Taxonomy" id="9838"/>
    <lineage>
        <taxon>Eukaryota</taxon>
        <taxon>Metazoa</taxon>
        <taxon>Chordata</taxon>
        <taxon>Craniata</taxon>
        <taxon>Vertebrata</taxon>
        <taxon>Euteleostomi</taxon>
        <taxon>Mammalia</taxon>
        <taxon>Eutheria</taxon>
        <taxon>Laurasiatheria</taxon>
        <taxon>Artiodactyla</taxon>
        <taxon>Tylopoda</taxon>
        <taxon>Camelidae</taxon>
        <taxon>Camelus</taxon>
    </lineage>
</organism>
<dbReference type="EMBL" id="JWIN03000005">
    <property type="protein sequence ID" value="KAB1279353.1"/>
    <property type="molecule type" value="Genomic_DNA"/>
</dbReference>
<feature type="binding site" evidence="14">
    <location>
        <position position="66"/>
    </location>
    <ligand>
        <name>GTP</name>
        <dbReference type="ChEBI" id="CHEBI:37565"/>
    </ligand>
</feature>
<evidence type="ECO:0000256" key="10">
    <source>
        <dbReference type="ARBA" id="ARBA00022927"/>
    </source>
</evidence>
<dbReference type="Gene3D" id="3.40.50.300">
    <property type="entry name" value="P-loop containing nucleotide triphosphate hydrolases"/>
    <property type="match status" value="1"/>
</dbReference>
<dbReference type="Pfam" id="PF00025">
    <property type="entry name" value="Arf"/>
    <property type="match status" value="1"/>
</dbReference>
<feature type="binding site" evidence="14">
    <location>
        <position position="65"/>
    </location>
    <ligand>
        <name>GTP</name>
        <dbReference type="ChEBI" id="CHEBI:37565"/>
    </ligand>
</feature>
<dbReference type="InterPro" id="IPR027417">
    <property type="entry name" value="P-loop_NTPase"/>
</dbReference>
<dbReference type="GO" id="GO:0016192">
    <property type="term" value="P:vesicle-mediated transport"/>
    <property type="evidence" value="ECO:0007669"/>
    <property type="project" value="UniProtKB-KW"/>
</dbReference>
<name>A0A5N4E772_CAMDR</name>
<dbReference type="PANTHER" id="PTHR45684">
    <property type="entry name" value="RE74312P"/>
    <property type="match status" value="1"/>
</dbReference>
<evidence type="ECO:0000256" key="14">
    <source>
        <dbReference type="PIRSR" id="PIRSR606687-2"/>
    </source>
</evidence>
<comment type="caution">
    <text evidence="17">The sequence shown here is derived from an EMBL/GenBank/DDBJ whole genome shotgun (WGS) entry which is preliminary data.</text>
</comment>
<dbReference type="AlphaFoldDB" id="A0A5N4E772"/>
<keyword evidence="11" id="KW-0333">Golgi apparatus</keyword>
<feature type="compositionally biased region" description="Basic and acidic residues" evidence="16">
    <location>
        <begin position="159"/>
        <end position="168"/>
    </location>
</feature>
<feature type="binding site" evidence="14">
    <location>
        <position position="68"/>
    </location>
    <ligand>
        <name>GTP</name>
        <dbReference type="ChEBI" id="CHEBI:37565"/>
    </ligand>
</feature>
<comment type="similarity">
    <text evidence="4">Belongs to the small GTPase superfamily. SAR1 family.</text>
</comment>
<evidence type="ECO:0000256" key="15">
    <source>
        <dbReference type="PIRSR" id="PIRSR606689-1"/>
    </source>
</evidence>
<evidence type="ECO:0000256" key="1">
    <source>
        <dbReference type="ARBA" id="ARBA00004240"/>
    </source>
</evidence>
<evidence type="ECO:0000256" key="8">
    <source>
        <dbReference type="ARBA" id="ARBA00022824"/>
    </source>
</evidence>
<reference evidence="17 18" key="1">
    <citation type="journal article" date="2019" name="Mol. Ecol. Resour.">
        <title>Improving Illumina assemblies with Hi-C and long reads: an example with the North African dromedary.</title>
        <authorList>
            <person name="Elbers J.P."/>
            <person name="Rogers M.F."/>
            <person name="Perelman P.L."/>
            <person name="Proskuryakova A.A."/>
            <person name="Serdyukova N.A."/>
            <person name="Johnson W.E."/>
            <person name="Horin P."/>
            <person name="Corander J."/>
            <person name="Murphy D."/>
            <person name="Burger P.A."/>
        </authorList>
    </citation>
    <scope>NUCLEOTIDE SEQUENCE [LARGE SCALE GENOMIC DNA]</scope>
    <source>
        <strain evidence="17">Drom800</strain>
        <tissue evidence="17">Blood</tissue>
    </source>
</reference>
<feature type="compositionally biased region" description="Basic and acidic residues" evidence="16">
    <location>
        <begin position="110"/>
        <end position="135"/>
    </location>
</feature>
<dbReference type="SMART" id="SM00178">
    <property type="entry name" value="SAR"/>
    <property type="match status" value="1"/>
</dbReference>
<evidence type="ECO:0000256" key="6">
    <source>
        <dbReference type="ARBA" id="ARBA00022448"/>
    </source>
</evidence>
<evidence type="ECO:0000256" key="4">
    <source>
        <dbReference type="ARBA" id="ARBA00007507"/>
    </source>
</evidence>
<keyword evidence="7 14" id="KW-0547">Nucleotide-binding</keyword>
<dbReference type="PRINTS" id="PR00328">
    <property type="entry name" value="SAR1GTPBP"/>
</dbReference>
<accession>A0A5N4E772</accession>
<proteinExistence type="inferred from homology"/>
<keyword evidence="18" id="KW-1185">Reference proteome</keyword>
<evidence type="ECO:0000256" key="2">
    <source>
        <dbReference type="ARBA" id="ARBA00004555"/>
    </source>
</evidence>
<evidence type="ECO:0000256" key="12">
    <source>
        <dbReference type="ARBA" id="ARBA00023134"/>
    </source>
</evidence>
<comment type="catalytic activity">
    <reaction evidence="13">
        <text>GTP + H2O = GDP + phosphate + H(+)</text>
        <dbReference type="Rhea" id="RHEA:19669"/>
        <dbReference type="ChEBI" id="CHEBI:15377"/>
        <dbReference type="ChEBI" id="CHEBI:15378"/>
        <dbReference type="ChEBI" id="CHEBI:37565"/>
        <dbReference type="ChEBI" id="CHEBI:43474"/>
        <dbReference type="ChEBI" id="CHEBI:58189"/>
        <dbReference type="EC" id="3.6.5.2"/>
    </reaction>
    <physiologicalReaction direction="left-to-right" evidence="13">
        <dbReference type="Rhea" id="RHEA:19670"/>
    </physiologicalReaction>
</comment>
<evidence type="ECO:0000256" key="7">
    <source>
        <dbReference type="ARBA" id="ARBA00022741"/>
    </source>
</evidence>
<evidence type="ECO:0000256" key="11">
    <source>
        <dbReference type="ARBA" id="ARBA00023034"/>
    </source>
</evidence>
<evidence type="ECO:0000256" key="9">
    <source>
        <dbReference type="ARBA" id="ARBA00022892"/>
    </source>
</evidence>
<dbReference type="InterPro" id="IPR006687">
    <property type="entry name" value="Small_GTPase_SAR1"/>
</dbReference>
<dbReference type="SUPFAM" id="SSF52540">
    <property type="entry name" value="P-loop containing nucleoside triphosphate hydrolases"/>
    <property type="match status" value="1"/>
</dbReference>
<dbReference type="Proteomes" id="UP000299084">
    <property type="component" value="Unassembled WGS sequence"/>
</dbReference>
<feature type="region of interest" description="Disordered" evidence="16">
    <location>
        <begin position="110"/>
        <end position="168"/>
    </location>
</feature>
<evidence type="ECO:0000256" key="3">
    <source>
        <dbReference type="ARBA" id="ARBA00004656"/>
    </source>
</evidence>
<evidence type="ECO:0000313" key="17">
    <source>
        <dbReference type="EMBL" id="KAB1279353.1"/>
    </source>
</evidence>
<dbReference type="EC" id="3.6.5.2" evidence="5"/>
<protein>
    <recommendedName>
        <fullName evidence="5">small monomeric GTPase</fullName>
        <ecNumber evidence="5">3.6.5.2</ecNumber>
    </recommendedName>
</protein>
<evidence type="ECO:0000256" key="13">
    <source>
        <dbReference type="ARBA" id="ARBA00047660"/>
    </source>
</evidence>
<gene>
    <name evidence="17" type="ORF">Cadr_000007541</name>
</gene>
<keyword evidence="9" id="KW-0931">ER-Golgi transport</keyword>
<evidence type="ECO:0000313" key="18">
    <source>
        <dbReference type="Proteomes" id="UP000299084"/>
    </source>
</evidence>
<dbReference type="GO" id="GO:0005765">
    <property type="term" value="C:lysosomal membrane"/>
    <property type="evidence" value="ECO:0007669"/>
    <property type="project" value="UniProtKB-SubCell"/>
</dbReference>
<dbReference type="GO" id="GO:0006886">
    <property type="term" value="P:intracellular protein transport"/>
    <property type="evidence" value="ECO:0007669"/>
    <property type="project" value="InterPro"/>
</dbReference>
<keyword evidence="10" id="KW-0653">Protein transport</keyword>
<keyword evidence="12 15" id="KW-0342">GTP-binding</keyword>
<sequence>MALCSLVSEHAQARRVWKNYLPAINGIVFLVNCADHQRLFESKEELDLLMTDKTTANVPILILGNKIDRPEAVSEERIKLVSMETRESDDLEKPGKKSVHGLLKVDESARVRPELLSEDEKTPQADQETQDKEPRYYISVQRNSIFNRTGGGVPAKEGTVWKEEMHIS</sequence>
<keyword evidence="8" id="KW-0256">Endoplasmic reticulum</keyword>
<evidence type="ECO:0000256" key="16">
    <source>
        <dbReference type="SAM" id="MobiDB-lite"/>
    </source>
</evidence>
<keyword evidence="6" id="KW-0813">Transport</keyword>
<dbReference type="PROSITE" id="PS51422">
    <property type="entry name" value="SAR1"/>
    <property type="match status" value="1"/>
</dbReference>
<evidence type="ECO:0000256" key="5">
    <source>
        <dbReference type="ARBA" id="ARBA00011984"/>
    </source>
</evidence>
<dbReference type="GO" id="GO:0003925">
    <property type="term" value="F:G protein activity"/>
    <property type="evidence" value="ECO:0007669"/>
    <property type="project" value="UniProtKB-EC"/>
</dbReference>
<feature type="binding site" evidence="15">
    <location>
        <begin position="65"/>
        <end position="68"/>
    </location>
    <ligand>
        <name>GTP</name>
        <dbReference type="ChEBI" id="CHEBI:37565"/>
    </ligand>
</feature>
<dbReference type="GO" id="GO:0005525">
    <property type="term" value="F:GTP binding"/>
    <property type="evidence" value="ECO:0007669"/>
    <property type="project" value="UniProtKB-KW"/>
</dbReference>
<dbReference type="GO" id="GO:0005794">
    <property type="term" value="C:Golgi apparatus"/>
    <property type="evidence" value="ECO:0007669"/>
    <property type="project" value="UniProtKB-SubCell"/>
</dbReference>
<dbReference type="GO" id="GO:0005783">
    <property type="term" value="C:endoplasmic reticulum"/>
    <property type="evidence" value="ECO:0007669"/>
    <property type="project" value="UniProtKB-SubCell"/>
</dbReference>
<dbReference type="InterPro" id="IPR006689">
    <property type="entry name" value="Small_GTPase_ARF/SAR"/>
</dbReference>
<comment type="subcellular location">
    <subcellularLocation>
        <location evidence="1">Endoplasmic reticulum</location>
    </subcellularLocation>
    <subcellularLocation>
        <location evidence="2">Golgi apparatus</location>
    </subcellularLocation>
    <subcellularLocation>
        <location evidence="3">Lysosome membrane</location>
    </subcellularLocation>
</comment>